<dbReference type="PANTHER" id="PTHR12484">
    <property type="entry name" value="B-LYMPHOCYTE ANTIGEN-RELATED"/>
    <property type="match status" value="1"/>
</dbReference>
<name>A0A8T0CKD6_CORYI</name>
<dbReference type="Proteomes" id="UP000806378">
    <property type="component" value="Unassembled WGS sequence"/>
</dbReference>
<dbReference type="PANTHER" id="PTHR12484:SF4">
    <property type="entry name" value="A-KINASE ANCHOR PROTEIN 17A"/>
    <property type="match status" value="1"/>
</dbReference>
<accession>A0A8T0CKD6</accession>
<gene>
    <name evidence="1" type="ORF">BT93_L4062</name>
</gene>
<dbReference type="EMBL" id="MU092464">
    <property type="protein sequence ID" value="KAF7846596.1"/>
    <property type="molecule type" value="Genomic_DNA"/>
</dbReference>
<organism evidence="1 2">
    <name type="scientific">Corymbia citriodora subsp. variegata</name>
    <dbReference type="NCBI Taxonomy" id="360336"/>
    <lineage>
        <taxon>Eukaryota</taxon>
        <taxon>Viridiplantae</taxon>
        <taxon>Streptophyta</taxon>
        <taxon>Embryophyta</taxon>
        <taxon>Tracheophyta</taxon>
        <taxon>Spermatophyta</taxon>
        <taxon>Magnoliopsida</taxon>
        <taxon>eudicotyledons</taxon>
        <taxon>Gunneridae</taxon>
        <taxon>Pentapetalae</taxon>
        <taxon>rosids</taxon>
        <taxon>malvids</taxon>
        <taxon>Myrtales</taxon>
        <taxon>Myrtaceae</taxon>
        <taxon>Myrtoideae</taxon>
        <taxon>Eucalypteae</taxon>
        <taxon>Corymbia</taxon>
    </lineage>
</organism>
<evidence type="ECO:0000313" key="2">
    <source>
        <dbReference type="Proteomes" id="UP000806378"/>
    </source>
</evidence>
<keyword evidence="2" id="KW-1185">Reference proteome</keyword>
<protein>
    <submittedName>
        <fullName evidence="1">Uncharacterized protein</fullName>
    </submittedName>
</protein>
<dbReference type="InterPro" id="IPR056852">
    <property type="entry name" value="AK17A/B"/>
</dbReference>
<sequence length="225" mass="25109">MSSNGFDSASPLEPIAIDASLTLVPRVRLTLAVHPANSSHTKPVDDWQLKKALLDFLKGSLAPPLSVPDGDLEIRRVRDVRKRRRDEPVAHGSLVIRDLGFLKSSKGSYAAAEEEEGGVRVLEEKYADWKRYLVEKMNGMDLVLGGVKFVLGVEMPVSDSFEGMRKEWEEFYAFGNRGHSRGGRQEPDTIVLRGLPSRWFAEPRVSSKPSMLVTHTIFSTFGSIR</sequence>
<dbReference type="OrthoDB" id="1918237at2759"/>
<comment type="caution">
    <text evidence="1">The sequence shown here is derived from an EMBL/GenBank/DDBJ whole genome shotgun (WGS) entry which is preliminary data.</text>
</comment>
<dbReference type="AlphaFoldDB" id="A0A8T0CKD6"/>
<reference evidence="1" key="1">
    <citation type="submission" date="2020-05" db="EMBL/GenBank/DDBJ databases">
        <title>WGS assembly of Corymbia citriodora subspecies variegata.</title>
        <authorList>
            <person name="Barry K."/>
            <person name="Hundley H."/>
            <person name="Shu S."/>
            <person name="Jenkins J."/>
            <person name="Grimwood J."/>
            <person name="Baten A."/>
        </authorList>
    </citation>
    <scope>NUCLEOTIDE SEQUENCE</scope>
    <source>
        <strain evidence="1">CV2-018</strain>
    </source>
</reference>
<dbReference type="Pfam" id="PF25015">
    <property type="entry name" value="RBD_AKAP-17A"/>
    <property type="match status" value="1"/>
</dbReference>
<evidence type="ECO:0000313" key="1">
    <source>
        <dbReference type="EMBL" id="KAF7846596.1"/>
    </source>
</evidence>
<proteinExistence type="predicted"/>
<dbReference type="Gramene" id="rna-gnl|WGS:JABURB|Cocit.L4062.1">
    <property type="protein sequence ID" value="cds-KAF7846596.1"/>
    <property type="gene ID" value="gene-BT93_L4062"/>
</dbReference>